<evidence type="ECO:0000259" key="17">
    <source>
        <dbReference type="PROSITE" id="PS51194"/>
    </source>
</evidence>
<keyword evidence="20" id="KW-1185">Reference proteome</keyword>
<keyword evidence="12" id="KW-0391">Immunity</keyword>
<dbReference type="AlphaFoldDB" id="A0A9D3Z0D0"/>
<dbReference type="InterPro" id="IPR001650">
    <property type="entry name" value="Helicase_C-like"/>
</dbReference>
<dbReference type="PANTHER" id="PTHR14074:SF16">
    <property type="entry name" value="ANTIVIRAL INNATE IMMUNE RESPONSE RECEPTOR RIG-I"/>
    <property type="match status" value="1"/>
</dbReference>
<dbReference type="GO" id="GO:0003724">
    <property type="term" value="F:RNA helicase activity"/>
    <property type="evidence" value="ECO:0007669"/>
    <property type="project" value="UniProtKB-EC"/>
</dbReference>
<evidence type="ECO:0000256" key="9">
    <source>
        <dbReference type="ARBA" id="ARBA00022806"/>
    </source>
</evidence>
<proteinExistence type="inferred from homology"/>
<keyword evidence="9" id="KW-0347">Helicase</keyword>
<evidence type="ECO:0000313" key="19">
    <source>
        <dbReference type="EMBL" id="KAH3710610.1"/>
    </source>
</evidence>
<comment type="catalytic activity">
    <reaction evidence="15">
        <text>ATP + H2O = ADP + phosphate + H(+)</text>
        <dbReference type="Rhea" id="RHEA:13065"/>
        <dbReference type="ChEBI" id="CHEBI:15377"/>
        <dbReference type="ChEBI" id="CHEBI:15378"/>
        <dbReference type="ChEBI" id="CHEBI:30616"/>
        <dbReference type="ChEBI" id="CHEBI:43474"/>
        <dbReference type="ChEBI" id="CHEBI:456216"/>
        <dbReference type="EC" id="3.6.4.13"/>
    </reaction>
    <physiologicalReaction direction="left-to-right" evidence="15">
        <dbReference type="Rhea" id="RHEA:13066"/>
    </physiologicalReaction>
</comment>
<evidence type="ECO:0000256" key="7">
    <source>
        <dbReference type="ARBA" id="ARBA00022741"/>
    </source>
</evidence>
<dbReference type="EC" id="3.6.4.13" evidence="3"/>
<sequence length="1181" mass="136088">MDKELTNEETRNWVKVCLAFRCVTDCFNQFLKTKSEEQYNDNITCLTIVLGVAEYKCSTCNLETIRNKLCPEKTCEKLYDLIVSEHVKNPKWSNSKSELWSNKLSGPWERMKCFIETSGYTEKSDVLQADVTAFVQICFNNVHLKRDFGDDLKYLDKIRSIRNDVSHLRSMKINTSSFKEYILDIKNALQLQHFDQYRLADQLQYLESLKNDNQRITVEDEIVAKEDTLVVVKDLIVSLKEQLEQTQSLNVANSEANFGHIKQEIAQLTVIEKKLSQQIGERFNELEKHLKELQKKYCKTTEMLSKHKAKLDSIEGTLKLHSTQSSQILMEVVEAKKILEKNAGNNEVLERLERKVDDILSKPQANIKQIDVPDMKLIIEINTSTGNEQAGELLVASTNGIGRDGFLSELQRHIQTALNNFCKGGVQIKYVKNECMAIYCGYPNMKCWLAFLRQYLKREFDEVFLPVQNHLRTYIGYEDLELKKSVQSIFYQLDAHLTDAVMFTETHQLDKTSLNKTGTGKTYVALNIIEKHLADTSKVKHRVVFMARTNVLIQQQFQTLTSRLPRCKIKLISSEMDAFTNMAAFLPNNDILCLTPQILLNNIDKGSVQLSDFSLLILDECHHTSGNLPYANLGRRYIVEKNKNVNNLPQIVGLTASIGIGKARTESEAVDYILKLCALLDCRILSTVQKYEDEYMKWCNIPTEERISLVETHLDPCREAISRAILKTEYLLEEIAIVQPNLVDLVSNNRPDHAKKPAEYIKWALLLQTHARHNHSSEEDLRDIGSCARYLAIFVSAFEVNKLLPIKHVIKYLAEAQKVESQGKDRHTENEKELYNIFIEVQRNLLQVSKRDEDNPNVSTLCAQLRQMLLEKGEDSRAMVFVQARATCKALAEVLDLEFKTVRINAHYLFGQDTRGCIPGMSKEDQTNTLEKFKDGHYKILVCTSVGIEGLDVPDCNIVINYNYAGNEITKVQMRGRSRKSDATHITIASSQLLQRDEVNIYKVNIMYRAMKQILQMDSTTFRRNLQDNQRHELKYHDPQHEEPKKRKLTCDDDFTVSCHRCNAVLCQASDIHKLENNQHFVVDQSFPGRVKLVEHTAQQRYAGILKRYKMHCKSCPLDWGIVAESGKYLLYIIKLENLKFKNNRTEAISFYRKWGEVPFDFPQHDLNDIPSLLAYQTNTE</sequence>
<evidence type="ECO:0000256" key="14">
    <source>
        <dbReference type="ARBA" id="ARBA00023118"/>
    </source>
</evidence>
<dbReference type="Gene3D" id="2.170.150.30">
    <property type="entry name" value="RIG-I-like receptor, C-terminal regulatory domain"/>
    <property type="match status" value="1"/>
</dbReference>
<comment type="caution">
    <text evidence="19">The sequence shown here is derived from an EMBL/GenBank/DDBJ whole genome shotgun (WGS) entry which is preliminary data.</text>
</comment>
<dbReference type="InterPro" id="IPR051363">
    <property type="entry name" value="RLR_Helicase"/>
</dbReference>
<evidence type="ECO:0000259" key="16">
    <source>
        <dbReference type="PROSITE" id="PS51192"/>
    </source>
</evidence>
<keyword evidence="7" id="KW-0547">Nucleotide-binding</keyword>
<dbReference type="EMBL" id="JAIWYP010000014">
    <property type="protein sequence ID" value="KAH3710610.1"/>
    <property type="molecule type" value="Genomic_DNA"/>
</dbReference>
<dbReference type="Pfam" id="PF11648">
    <property type="entry name" value="RIG-I_C-RD"/>
    <property type="match status" value="1"/>
</dbReference>
<keyword evidence="14" id="KW-0051">Antiviral defense</keyword>
<evidence type="ECO:0000313" key="20">
    <source>
        <dbReference type="Proteomes" id="UP000828390"/>
    </source>
</evidence>
<keyword evidence="8" id="KW-0378">Hydrolase</keyword>
<dbReference type="Pfam" id="PF00271">
    <property type="entry name" value="Helicase_C"/>
    <property type="match status" value="1"/>
</dbReference>
<dbReference type="InterPro" id="IPR021673">
    <property type="entry name" value="RLR_CTR"/>
</dbReference>
<dbReference type="Gene3D" id="3.40.50.300">
    <property type="entry name" value="P-loop containing nucleotide triphosphate hydrolases"/>
    <property type="match status" value="2"/>
</dbReference>
<evidence type="ECO:0000256" key="5">
    <source>
        <dbReference type="ARBA" id="ARBA00022588"/>
    </source>
</evidence>
<organism evidence="19 20">
    <name type="scientific">Dreissena polymorpha</name>
    <name type="common">Zebra mussel</name>
    <name type="synonym">Mytilus polymorpha</name>
    <dbReference type="NCBI Taxonomy" id="45954"/>
    <lineage>
        <taxon>Eukaryota</taxon>
        <taxon>Metazoa</taxon>
        <taxon>Spiralia</taxon>
        <taxon>Lophotrochozoa</taxon>
        <taxon>Mollusca</taxon>
        <taxon>Bivalvia</taxon>
        <taxon>Autobranchia</taxon>
        <taxon>Heteroconchia</taxon>
        <taxon>Euheterodonta</taxon>
        <taxon>Imparidentia</taxon>
        <taxon>Neoheterodontei</taxon>
        <taxon>Myida</taxon>
        <taxon>Dreissenoidea</taxon>
        <taxon>Dreissenidae</taxon>
        <taxon>Dreissena</taxon>
    </lineage>
</organism>
<evidence type="ECO:0000256" key="11">
    <source>
        <dbReference type="ARBA" id="ARBA00022840"/>
    </source>
</evidence>
<keyword evidence="4" id="KW-0963">Cytoplasm</keyword>
<dbReference type="PROSITE" id="PS51194">
    <property type="entry name" value="HELICASE_CTER"/>
    <property type="match status" value="1"/>
</dbReference>
<evidence type="ECO:0000256" key="2">
    <source>
        <dbReference type="ARBA" id="ARBA00006866"/>
    </source>
</evidence>
<keyword evidence="10" id="KW-0862">Zinc</keyword>
<dbReference type="PROSITE" id="PS51192">
    <property type="entry name" value="HELICASE_ATP_BIND_1"/>
    <property type="match status" value="1"/>
</dbReference>
<reference evidence="19" key="2">
    <citation type="submission" date="2020-11" db="EMBL/GenBank/DDBJ databases">
        <authorList>
            <person name="McCartney M.A."/>
            <person name="Auch B."/>
            <person name="Kono T."/>
            <person name="Mallez S."/>
            <person name="Becker A."/>
            <person name="Gohl D.M."/>
            <person name="Silverstein K.A.T."/>
            <person name="Koren S."/>
            <person name="Bechman K.B."/>
            <person name="Herman A."/>
            <person name="Abrahante J.E."/>
            <person name="Garbe J."/>
        </authorList>
    </citation>
    <scope>NUCLEOTIDE SEQUENCE</scope>
    <source>
        <strain evidence="19">Duluth1</strain>
        <tissue evidence="19">Whole animal</tissue>
    </source>
</reference>
<comment type="similarity">
    <text evidence="2">Belongs to the helicase family. RLR subfamily.</text>
</comment>
<dbReference type="GO" id="GO:0003723">
    <property type="term" value="F:RNA binding"/>
    <property type="evidence" value="ECO:0007669"/>
    <property type="project" value="UniProtKB-KW"/>
</dbReference>
<dbReference type="GO" id="GO:0046872">
    <property type="term" value="F:metal ion binding"/>
    <property type="evidence" value="ECO:0007669"/>
    <property type="project" value="UniProtKB-KW"/>
</dbReference>
<feature type="domain" description="RLR CTR" evidence="18">
    <location>
        <begin position="1045"/>
        <end position="1172"/>
    </location>
</feature>
<keyword evidence="5" id="KW-0399">Innate immunity</keyword>
<feature type="domain" description="Helicase ATP-binding" evidence="16">
    <location>
        <begin position="502"/>
        <end position="676"/>
    </location>
</feature>
<keyword evidence="11" id="KW-0067">ATP-binding</keyword>
<dbReference type="GO" id="GO:0016787">
    <property type="term" value="F:hydrolase activity"/>
    <property type="evidence" value="ECO:0007669"/>
    <property type="project" value="UniProtKB-KW"/>
</dbReference>
<evidence type="ECO:0000256" key="10">
    <source>
        <dbReference type="ARBA" id="ARBA00022833"/>
    </source>
</evidence>
<comment type="subcellular location">
    <subcellularLocation>
        <location evidence="1">Cytoplasm</location>
    </subcellularLocation>
</comment>
<evidence type="ECO:0000256" key="13">
    <source>
        <dbReference type="ARBA" id="ARBA00022884"/>
    </source>
</evidence>
<protein>
    <recommendedName>
        <fullName evidence="3">RNA helicase</fullName>
        <ecNumber evidence="3">3.6.4.13</ecNumber>
    </recommendedName>
</protein>
<evidence type="ECO:0000256" key="12">
    <source>
        <dbReference type="ARBA" id="ARBA00022859"/>
    </source>
</evidence>
<keyword evidence="13" id="KW-0694">RNA-binding</keyword>
<evidence type="ECO:0000259" key="18">
    <source>
        <dbReference type="PROSITE" id="PS51789"/>
    </source>
</evidence>
<feature type="domain" description="Helicase C-terminal" evidence="17">
    <location>
        <begin position="864"/>
        <end position="1018"/>
    </location>
</feature>
<dbReference type="SMART" id="SM00487">
    <property type="entry name" value="DEXDc"/>
    <property type="match status" value="1"/>
</dbReference>
<dbReference type="Pfam" id="PF18119">
    <property type="entry name" value="RIG-I_C"/>
    <property type="match status" value="1"/>
</dbReference>
<dbReference type="InterPro" id="IPR038557">
    <property type="entry name" value="RLR_C_sf"/>
</dbReference>
<accession>A0A9D3Z0D0</accession>
<dbReference type="InterPro" id="IPR011545">
    <property type="entry name" value="DEAD/DEAH_box_helicase_dom"/>
</dbReference>
<dbReference type="InterPro" id="IPR014001">
    <property type="entry name" value="Helicase_ATP-bd"/>
</dbReference>
<dbReference type="SMART" id="SM00490">
    <property type="entry name" value="HELICc"/>
    <property type="match status" value="1"/>
</dbReference>
<dbReference type="GO" id="GO:0045087">
    <property type="term" value="P:innate immune response"/>
    <property type="evidence" value="ECO:0007669"/>
    <property type="project" value="UniProtKB-KW"/>
</dbReference>
<dbReference type="PROSITE" id="PS51789">
    <property type="entry name" value="RLR_CTR"/>
    <property type="match status" value="1"/>
</dbReference>
<dbReference type="Pfam" id="PF00270">
    <property type="entry name" value="DEAD"/>
    <property type="match status" value="1"/>
</dbReference>
<evidence type="ECO:0000256" key="1">
    <source>
        <dbReference type="ARBA" id="ARBA00004496"/>
    </source>
</evidence>
<dbReference type="SUPFAM" id="SSF52540">
    <property type="entry name" value="P-loop containing nucleoside triphosphate hydrolases"/>
    <property type="match status" value="1"/>
</dbReference>
<evidence type="ECO:0000256" key="4">
    <source>
        <dbReference type="ARBA" id="ARBA00022490"/>
    </source>
</evidence>
<gene>
    <name evidence="19" type="ORF">DPMN_070099</name>
</gene>
<dbReference type="PANTHER" id="PTHR14074">
    <property type="entry name" value="HELICASE WITH DEATH DOMAIN-RELATED"/>
    <property type="match status" value="1"/>
</dbReference>
<evidence type="ECO:0000256" key="15">
    <source>
        <dbReference type="ARBA" id="ARBA00049390"/>
    </source>
</evidence>
<evidence type="ECO:0000256" key="6">
    <source>
        <dbReference type="ARBA" id="ARBA00022723"/>
    </source>
</evidence>
<evidence type="ECO:0000256" key="3">
    <source>
        <dbReference type="ARBA" id="ARBA00012552"/>
    </source>
</evidence>
<name>A0A9D3Z0D0_DREPO</name>
<dbReference type="InterPro" id="IPR041204">
    <property type="entry name" value="RIG-I-like_C"/>
</dbReference>
<dbReference type="InterPro" id="IPR027417">
    <property type="entry name" value="P-loop_NTPase"/>
</dbReference>
<evidence type="ECO:0000256" key="8">
    <source>
        <dbReference type="ARBA" id="ARBA00022801"/>
    </source>
</evidence>
<dbReference type="GO" id="GO:0051607">
    <property type="term" value="P:defense response to virus"/>
    <property type="evidence" value="ECO:0007669"/>
    <property type="project" value="UniProtKB-KW"/>
</dbReference>
<dbReference type="GO" id="GO:0005524">
    <property type="term" value="F:ATP binding"/>
    <property type="evidence" value="ECO:0007669"/>
    <property type="project" value="UniProtKB-KW"/>
</dbReference>
<dbReference type="GO" id="GO:0005737">
    <property type="term" value="C:cytoplasm"/>
    <property type="evidence" value="ECO:0007669"/>
    <property type="project" value="UniProtKB-SubCell"/>
</dbReference>
<dbReference type="Gene3D" id="1.20.1320.30">
    <property type="match status" value="1"/>
</dbReference>
<dbReference type="Proteomes" id="UP000828390">
    <property type="component" value="Unassembled WGS sequence"/>
</dbReference>
<keyword evidence="6" id="KW-0479">Metal-binding</keyword>
<reference evidence="19" key="1">
    <citation type="journal article" date="2019" name="bioRxiv">
        <title>The Genome of the Zebra Mussel, Dreissena polymorpha: A Resource for Invasive Species Research.</title>
        <authorList>
            <person name="McCartney M.A."/>
            <person name="Auch B."/>
            <person name="Kono T."/>
            <person name="Mallez S."/>
            <person name="Zhang Y."/>
            <person name="Obille A."/>
            <person name="Becker A."/>
            <person name="Abrahante J.E."/>
            <person name="Garbe J."/>
            <person name="Badalamenti J.P."/>
            <person name="Herman A."/>
            <person name="Mangelson H."/>
            <person name="Liachko I."/>
            <person name="Sullivan S."/>
            <person name="Sone E.D."/>
            <person name="Koren S."/>
            <person name="Silverstein K.A.T."/>
            <person name="Beckman K.B."/>
            <person name="Gohl D.M."/>
        </authorList>
    </citation>
    <scope>NUCLEOTIDE SEQUENCE</scope>
    <source>
        <strain evidence="19">Duluth1</strain>
        <tissue evidence="19">Whole animal</tissue>
    </source>
</reference>